<evidence type="ECO:0000259" key="1">
    <source>
        <dbReference type="Pfam" id="PF02464"/>
    </source>
</evidence>
<dbReference type="GeneID" id="300653520"/>
<dbReference type="Pfam" id="PF02464">
    <property type="entry name" value="CinA"/>
    <property type="match status" value="1"/>
</dbReference>
<accession>A0A845Q8I2</accession>
<dbReference type="RefSeq" id="WP_160586626.1">
    <property type="nucleotide sequence ID" value="NZ_BMHN01000001.1"/>
</dbReference>
<evidence type="ECO:0000313" key="2">
    <source>
        <dbReference type="EMBL" id="NBG94540.1"/>
    </source>
</evidence>
<gene>
    <name evidence="2" type="ORF">GTQ45_02185</name>
</gene>
<dbReference type="Gene3D" id="3.90.950.20">
    <property type="entry name" value="CinA-like"/>
    <property type="match status" value="1"/>
</dbReference>
<feature type="domain" description="CinA C-terminal" evidence="1">
    <location>
        <begin position="7"/>
        <end position="158"/>
    </location>
</feature>
<proteinExistence type="predicted"/>
<dbReference type="AlphaFoldDB" id="A0A845Q8I2"/>
<evidence type="ECO:0000313" key="3">
    <source>
        <dbReference type="Proteomes" id="UP000470384"/>
    </source>
</evidence>
<comment type="caution">
    <text evidence="2">The sequence shown here is derived from an EMBL/GenBank/DDBJ whole genome shotgun (WGS) entry which is preliminary data.</text>
</comment>
<dbReference type="SUPFAM" id="SSF142433">
    <property type="entry name" value="CinA-like"/>
    <property type="match status" value="1"/>
</dbReference>
<organism evidence="2 3">
    <name type="scientific">Pyruvatibacter mobilis</name>
    <dbReference type="NCBI Taxonomy" id="1712261"/>
    <lineage>
        <taxon>Bacteria</taxon>
        <taxon>Pseudomonadati</taxon>
        <taxon>Pseudomonadota</taxon>
        <taxon>Alphaproteobacteria</taxon>
        <taxon>Hyphomicrobiales</taxon>
        <taxon>Parvibaculaceae</taxon>
        <taxon>Pyruvatibacter</taxon>
    </lineage>
</organism>
<keyword evidence="3" id="KW-1185">Reference proteome</keyword>
<name>A0A845Q8I2_9HYPH</name>
<protein>
    <submittedName>
        <fullName evidence="2">Damage-inducible protein</fullName>
    </submittedName>
</protein>
<dbReference type="InterPro" id="IPR008136">
    <property type="entry name" value="CinA_C"/>
</dbReference>
<dbReference type="InterPro" id="IPR036653">
    <property type="entry name" value="CinA-like_C"/>
</dbReference>
<dbReference type="Proteomes" id="UP000470384">
    <property type="component" value="Unassembled WGS sequence"/>
</dbReference>
<dbReference type="EMBL" id="WXYQ01000001">
    <property type="protein sequence ID" value="NBG94540.1"/>
    <property type="molecule type" value="Genomic_DNA"/>
</dbReference>
<dbReference type="OrthoDB" id="1253990at2"/>
<reference evidence="2 3" key="1">
    <citation type="journal article" date="2016" name="Int. J. Syst. Evol. Microbiol.">
        <title>Pyruvatibacter mobilis gen. nov., sp. nov., a marine bacterium from the culture broth of Picochlorum sp. 122.</title>
        <authorList>
            <person name="Wang G."/>
            <person name="Tang M."/>
            <person name="Wu H."/>
            <person name="Dai S."/>
            <person name="Li T."/>
            <person name="Chen C."/>
            <person name="He H."/>
            <person name="Fan J."/>
            <person name="Xiang W."/>
            <person name="Li X."/>
        </authorList>
    </citation>
    <scope>NUCLEOTIDE SEQUENCE [LARGE SCALE GENOMIC DNA]</scope>
    <source>
        <strain evidence="2 3">GYP-11</strain>
    </source>
</reference>
<sequence>MDSLLPLARAAAERLKARGETIAIGESAGGGLVSAALIAQPGASAFFIGGTVIYTPQAGRALRDRTTLSLKGLDPLTPPFAQELADGYRTQMGCDWTTSEMGAAGPAGSPYGPKPGTAVVAISGPVCKARMVETGTDDRIANMRAFGRAQLELLLECLDAADAR</sequence>